<keyword evidence="2" id="KW-0547">Nucleotide-binding</keyword>
<evidence type="ECO:0000256" key="6">
    <source>
        <dbReference type="ARBA" id="ARBA00022839"/>
    </source>
</evidence>
<comment type="catalytic activity">
    <reaction evidence="11">
        <text>Couples ATP hydrolysis with the unwinding of duplex DNA by translocating in the 3'-5' direction.</text>
        <dbReference type="EC" id="5.6.2.4"/>
    </reaction>
</comment>
<dbReference type="RefSeq" id="WP_021298260.1">
    <property type="nucleotide sequence ID" value="NZ_AURB01000180.1"/>
</dbReference>
<protein>
    <recommendedName>
        <fullName evidence="12">DNA 3'-5' helicase</fullName>
        <ecNumber evidence="12">5.6.2.4</ecNumber>
    </recommendedName>
</protein>
<dbReference type="PANTHER" id="PTHR11070">
    <property type="entry name" value="UVRD / RECB / PCRA DNA HELICASE FAMILY MEMBER"/>
    <property type="match status" value="1"/>
</dbReference>
<evidence type="ECO:0000256" key="5">
    <source>
        <dbReference type="ARBA" id="ARBA00022806"/>
    </source>
</evidence>
<keyword evidence="10" id="KW-0413">Isomerase</keyword>
<evidence type="ECO:0000256" key="7">
    <source>
        <dbReference type="ARBA" id="ARBA00022840"/>
    </source>
</evidence>
<dbReference type="InterPro" id="IPR011604">
    <property type="entry name" value="PDDEXK-like_dom_sf"/>
</dbReference>
<dbReference type="InterPro" id="IPR011335">
    <property type="entry name" value="Restrct_endonuc-II-like"/>
</dbReference>
<evidence type="ECO:0000256" key="12">
    <source>
        <dbReference type="ARBA" id="ARBA00034808"/>
    </source>
</evidence>
<evidence type="ECO:0000313" key="15">
    <source>
        <dbReference type="Proteomes" id="UP000829401"/>
    </source>
</evidence>
<dbReference type="Pfam" id="PF13361">
    <property type="entry name" value="UvrD_C"/>
    <property type="match status" value="1"/>
</dbReference>
<reference evidence="15" key="1">
    <citation type="journal article" date="2022" name="G3 (Bethesda)">
        <title>Unveiling the complete genome sequence of Alicyclobacillus acidoterrestris DSM 3922T, a taint-producing strain.</title>
        <authorList>
            <person name="Leonardo I.C."/>
            <person name="Barreto Crespo M.T."/>
            <person name="Gaspar F.B."/>
        </authorList>
    </citation>
    <scope>NUCLEOTIDE SEQUENCE [LARGE SCALE GENOMIC DNA]</scope>
    <source>
        <strain evidence="15">DSM 3922</strain>
    </source>
</reference>
<dbReference type="Pfam" id="PF12705">
    <property type="entry name" value="PDDEXK_1"/>
    <property type="match status" value="1"/>
</dbReference>
<evidence type="ECO:0000256" key="13">
    <source>
        <dbReference type="ARBA" id="ARBA00048988"/>
    </source>
</evidence>
<dbReference type="GO" id="GO:0000725">
    <property type="term" value="P:recombinational repair"/>
    <property type="evidence" value="ECO:0007669"/>
    <property type="project" value="TreeGrafter"/>
</dbReference>
<dbReference type="Gene3D" id="3.40.50.300">
    <property type="entry name" value="P-loop containing nucleotide triphosphate hydrolases"/>
    <property type="match status" value="4"/>
</dbReference>
<dbReference type="AlphaFoldDB" id="T0BP30"/>
<dbReference type="GO" id="GO:0005524">
    <property type="term" value="F:ATP binding"/>
    <property type="evidence" value="ECO:0007669"/>
    <property type="project" value="UniProtKB-UniRule"/>
</dbReference>
<dbReference type="Gene3D" id="3.90.320.10">
    <property type="match status" value="1"/>
</dbReference>
<dbReference type="GO" id="GO:0043138">
    <property type="term" value="F:3'-5' DNA helicase activity"/>
    <property type="evidence" value="ECO:0007669"/>
    <property type="project" value="UniProtKB-EC"/>
</dbReference>
<keyword evidence="5 14" id="KW-0347">Helicase</keyword>
<dbReference type="PROSITE" id="PS51198">
    <property type="entry name" value="UVRD_HELICASE_ATP_BIND"/>
    <property type="match status" value="1"/>
</dbReference>
<keyword evidence="6" id="KW-0269">Exonuclease</keyword>
<evidence type="ECO:0000256" key="1">
    <source>
        <dbReference type="ARBA" id="ARBA00022722"/>
    </source>
</evidence>
<evidence type="ECO:0000313" key="14">
    <source>
        <dbReference type="EMBL" id="UNO48125.1"/>
    </source>
</evidence>
<dbReference type="InterPro" id="IPR014152">
    <property type="entry name" value="AddA"/>
</dbReference>
<keyword evidence="1" id="KW-0540">Nuclease</keyword>
<name>T0BP30_ALIAG</name>
<comment type="catalytic activity">
    <reaction evidence="13">
        <text>ATP + H2O = ADP + phosphate + H(+)</text>
        <dbReference type="Rhea" id="RHEA:13065"/>
        <dbReference type="ChEBI" id="CHEBI:15377"/>
        <dbReference type="ChEBI" id="CHEBI:15378"/>
        <dbReference type="ChEBI" id="CHEBI:30616"/>
        <dbReference type="ChEBI" id="CHEBI:43474"/>
        <dbReference type="ChEBI" id="CHEBI:456216"/>
        <dbReference type="EC" id="5.6.2.4"/>
    </reaction>
</comment>
<dbReference type="InterPro" id="IPR038726">
    <property type="entry name" value="PDDEXK_AddAB-type"/>
</dbReference>
<dbReference type="PROSITE" id="PS51217">
    <property type="entry name" value="UVRD_HELICASE_CTER"/>
    <property type="match status" value="1"/>
</dbReference>
<dbReference type="CDD" id="cd17932">
    <property type="entry name" value="DEXQc_UvrD"/>
    <property type="match status" value="1"/>
</dbReference>
<dbReference type="GO" id="GO:0005829">
    <property type="term" value="C:cytosol"/>
    <property type="evidence" value="ECO:0007669"/>
    <property type="project" value="TreeGrafter"/>
</dbReference>
<keyword evidence="7" id="KW-0067">ATP-binding</keyword>
<dbReference type="KEGG" id="aaco:K1I37_15775"/>
<dbReference type="EMBL" id="CP080467">
    <property type="protein sequence ID" value="UNO48125.1"/>
    <property type="molecule type" value="Genomic_DNA"/>
</dbReference>
<accession>T0BP30</accession>
<dbReference type="SUPFAM" id="SSF52980">
    <property type="entry name" value="Restriction endonuclease-like"/>
    <property type="match status" value="1"/>
</dbReference>
<evidence type="ECO:0000256" key="8">
    <source>
        <dbReference type="ARBA" id="ARBA00023125"/>
    </source>
</evidence>
<dbReference type="NCBIfam" id="TIGR02785">
    <property type="entry name" value="addA_Gpos"/>
    <property type="match status" value="1"/>
</dbReference>
<dbReference type="InterPro" id="IPR027417">
    <property type="entry name" value="P-loop_NTPase"/>
</dbReference>
<dbReference type="InterPro" id="IPR014016">
    <property type="entry name" value="UvrD-like_ATP-bd"/>
</dbReference>
<dbReference type="GO" id="GO:0033202">
    <property type="term" value="C:DNA helicase complex"/>
    <property type="evidence" value="ECO:0007669"/>
    <property type="project" value="TreeGrafter"/>
</dbReference>
<dbReference type="EC" id="5.6.2.4" evidence="12"/>
<keyword evidence="9" id="KW-0234">DNA repair</keyword>
<evidence type="ECO:0000256" key="10">
    <source>
        <dbReference type="ARBA" id="ARBA00023235"/>
    </source>
</evidence>
<dbReference type="Proteomes" id="UP000829401">
    <property type="component" value="Chromosome"/>
</dbReference>
<keyword evidence="15" id="KW-1185">Reference proteome</keyword>
<dbReference type="eggNOG" id="COG1074">
    <property type="taxonomic scope" value="Bacteria"/>
</dbReference>
<dbReference type="InterPro" id="IPR000212">
    <property type="entry name" value="DNA_helicase_UvrD/REP"/>
</dbReference>
<dbReference type="OrthoDB" id="9810135at2"/>
<evidence type="ECO:0000256" key="3">
    <source>
        <dbReference type="ARBA" id="ARBA00022763"/>
    </source>
</evidence>
<dbReference type="InterPro" id="IPR014017">
    <property type="entry name" value="DNA_helicase_UvrD-like_C"/>
</dbReference>
<dbReference type="GO" id="GO:0006302">
    <property type="term" value="P:double-strand break repair"/>
    <property type="evidence" value="ECO:0007669"/>
    <property type="project" value="InterPro"/>
</dbReference>
<evidence type="ECO:0000256" key="11">
    <source>
        <dbReference type="ARBA" id="ARBA00034617"/>
    </source>
</evidence>
<organism evidence="14 15">
    <name type="scientific">Alicyclobacillus acidoterrestris (strain ATCC 49025 / DSM 3922 / CIP 106132 / NCIMB 13137 / GD3B)</name>
    <dbReference type="NCBI Taxonomy" id="1356854"/>
    <lineage>
        <taxon>Bacteria</taxon>
        <taxon>Bacillati</taxon>
        <taxon>Bacillota</taxon>
        <taxon>Bacilli</taxon>
        <taxon>Bacillales</taxon>
        <taxon>Alicyclobacillaceae</taxon>
        <taxon>Alicyclobacillus</taxon>
    </lineage>
</organism>
<proteinExistence type="predicted"/>
<accession>A0A9E6ZPM3</accession>
<dbReference type="SUPFAM" id="SSF52540">
    <property type="entry name" value="P-loop containing nucleoside triphosphate hydrolases"/>
    <property type="match status" value="1"/>
</dbReference>
<evidence type="ECO:0000256" key="2">
    <source>
        <dbReference type="ARBA" id="ARBA00022741"/>
    </source>
</evidence>
<dbReference type="PANTHER" id="PTHR11070:SF48">
    <property type="entry name" value="ATP-DEPENDENT HELICASE_NUCLEASE SUBUNIT A"/>
    <property type="match status" value="1"/>
</dbReference>
<dbReference type="STRING" id="1356854.N007_15455"/>
<evidence type="ECO:0000256" key="4">
    <source>
        <dbReference type="ARBA" id="ARBA00022801"/>
    </source>
</evidence>
<dbReference type="GO" id="GO:0003677">
    <property type="term" value="F:DNA binding"/>
    <property type="evidence" value="ECO:0007669"/>
    <property type="project" value="UniProtKB-KW"/>
</dbReference>
<dbReference type="GO" id="GO:0004527">
    <property type="term" value="F:exonuclease activity"/>
    <property type="evidence" value="ECO:0007669"/>
    <property type="project" value="UniProtKB-KW"/>
</dbReference>
<keyword evidence="3" id="KW-0227">DNA damage</keyword>
<keyword evidence="8" id="KW-0238">DNA-binding</keyword>
<dbReference type="Pfam" id="PF00580">
    <property type="entry name" value="UvrD-helicase"/>
    <property type="match status" value="1"/>
</dbReference>
<sequence>MKWSQAQSSAITTTKRNLIVSAGAGSGKTAVLVERVLHLLETDPALNMENILVMTFTEAAAGEMRQRIAVRIQERIQEYRQMGNSAAAQRLRRQSSSLWQAQISTIHSFCLEVVRQNLLYLDLAPDFRLLDANEQALLSIDVANHVIERALADDSGDAQAIRQMMIGLRLADDKNLAKVLLRLYDAANSQVHPETWLQEIAQAYPSTYRLWSETPFANAFSAWVLEHLEMAHNDFALAHTLAETIPEVDKYAAWLQDAKDIVAQARHAFESATGTIDFDELAASISRFTALKSPRSSYKGPELQQIKVLRDEGMESMKAIVPVLARGVEGLSQDLVLLSPHIKTLCQLVEAVIEEMRRRKQAEGVIDFQDLEHLAFTALADEQSGALYRLQENYRHVFVDEYQDTSPIQDAIVDLATLDQDNLFAVGDVKQSIYRFRMAEPGLFLNRYGRYQAEDGGLAIDLTENYRSRDGVVHFVNFVFGQLFSPELTGFAYDKRARMVVGASYPPAEPSSPLVEVHFLDRSSALSENVQADSTEVARQESAKPFEDVDVSALEREARVVAKRIREMMEAENVQVWDNKAGANRKLAFGDIAVLLRSGRGALNTVVDVLQASGIPVSATTSTGFFEALEVQWLMACLSVIDNPRDDLPLVTLLRSPFVGWDENMLARVRLSSRRTLWDGVRRIARHDDEASLDESQKRIRDEDSVSRARAFLQQLETWRTFARQSSVVDTLYRVMEDVDYMRYVRGMSRGKIRKANVQKLLDLARAYDERTNFAGLYGFLQQWQREDEADLDLGAANVTEPDAVQVMTIHRSKGLEYPVVFVIDLGKQFRLTQDILYVNRDVGIGAVAYDPHTHQRWRTVSSIAATHAERRSTLAEEARVLYVAFTRARERLIVVGSTQNLARQVNKAVYAHGGQRQQLLAGAFTGAKSFMDWLLPIMLRHPRATALQQLVQSDSWDGHVFATEGDHLALYVYDMNQVAASETKRQNVDKSSEWAWDAIVERIAQQPRERATIRIVDRPDHALDVLFGKVSATDMRRLHVALMGDAPVRRRQAAASLLEDPAFVRPNAVTPREEGIAFHAFMQRFRMSIDGDEASIAQEIERLIEEKQIDAKIAAAVNIPQVARFLQSPLGRRMQKGLRVFREQPFFHRIDVPVDNGRRTVPIVAQGVIDCLVEEADGWLVIDYKTDHVDAANVTSAKREYEAQVATYLEALRPLTKTKPVQAFLYFVRPNTALEVESLSLPDIFVELLRRHRQQGE</sequence>
<gene>
    <name evidence="14" type="primary">addA</name>
    <name evidence="14" type="ORF">K1I37_15775</name>
</gene>
<evidence type="ECO:0000256" key="9">
    <source>
        <dbReference type="ARBA" id="ARBA00023204"/>
    </source>
</evidence>
<keyword evidence="4" id="KW-0378">Hydrolase</keyword>